<dbReference type="Proteomes" id="UP000321935">
    <property type="component" value="Unassembled WGS sequence"/>
</dbReference>
<dbReference type="OrthoDB" id="790983at2"/>
<comment type="caution">
    <text evidence="1">The sequence shown here is derived from an EMBL/GenBank/DDBJ whole genome shotgun (WGS) entry which is preliminary data.</text>
</comment>
<accession>A0A5C7AXJ4</accession>
<dbReference type="RefSeq" id="WP_146915654.1">
    <property type="nucleotide sequence ID" value="NZ_VORW01000002.1"/>
</dbReference>
<proteinExistence type="predicted"/>
<organism evidence="1 2">
    <name type="scientific">Algoriphagus aquimarinus</name>
    <dbReference type="NCBI Taxonomy" id="237018"/>
    <lineage>
        <taxon>Bacteria</taxon>
        <taxon>Pseudomonadati</taxon>
        <taxon>Bacteroidota</taxon>
        <taxon>Cytophagia</taxon>
        <taxon>Cytophagales</taxon>
        <taxon>Cyclobacteriaceae</taxon>
        <taxon>Algoriphagus</taxon>
    </lineage>
</organism>
<evidence type="ECO:0000313" key="2">
    <source>
        <dbReference type="Proteomes" id="UP000321935"/>
    </source>
</evidence>
<evidence type="ECO:0008006" key="3">
    <source>
        <dbReference type="Google" id="ProtNLM"/>
    </source>
</evidence>
<gene>
    <name evidence="1" type="ORF">ESV85_05845</name>
</gene>
<reference evidence="1 2" key="1">
    <citation type="submission" date="2019-08" db="EMBL/GenBank/DDBJ databases">
        <title>Genomes sequence of Algoriphagus aquimarinus ACAM450.</title>
        <authorList>
            <person name="Bowman J.P."/>
        </authorList>
    </citation>
    <scope>NUCLEOTIDE SEQUENCE [LARGE SCALE GENOMIC DNA]</scope>
    <source>
        <strain evidence="1 2">ACAM 450</strain>
    </source>
</reference>
<dbReference type="AlphaFoldDB" id="A0A5C7AXJ4"/>
<dbReference type="InterPro" id="IPR018534">
    <property type="entry name" value="Tet_reg_excision_RteC"/>
</dbReference>
<dbReference type="Pfam" id="PF09357">
    <property type="entry name" value="RteC"/>
    <property type="match status" value="1"/>
</dbReference>
<sequence length="279" mass="32929">MKAFVETLFMEMEESLKRVTKETFNELQKVERCGRVVNGILIKLKAFMSTYQFVNSEEEILFFKEYKPTFLKELIFYSELTYLESKKPIGKKEQVKNYYHHMMDQMQDFFARNHQLYIYHQLDRSDQDDLLFVKDSKPVSLIPDYTIDFDPEFSSINSSNLARIMAYEDLTEYVRKRLVNLDLGVDNSGKEKARHEWTDSKSALIELAYALHSRGAVNHGKSDVKLIISIMESLFNVQVGNFYRTFQSMRGRKKGRTIFLDSLKDSLEKRMDETDMGYH</sequence>
<dbReference type="EMBL" id="VORW01000002">
    <property type="protein sequence ID" value="TXE13496.1"/>
    <property type="molecule type" value="Genomic_DNA"/>
</dbReference>
<protein>
    <recommendedName>
        <fullName evidence="3">RteC protein</fullName>
    </recommendedName>
</protein>
<name>A0A5C7AXJ4_9BACT</name>
<evidence type="ECO:0000313" key="1">
    <source>
        <dbReference type="EMBL" id="TXE13496.1"/>
    </source>
</evidence>